<protein>
    <submittedName>
        <fullName evidence="2">Glycosyl transferase family 28</fullName>
    </submittedName>
</protein>
<organism evidence="2 3">
    <name type="scientific">Schaalia canis</name>
    <dbReference type="NCBI Taxonomy" id="100469"/>
    <lineage>
        <taxon>Bacteria</taxon>
        <taxon>Bacillati</taxon>
        <taxon>Actinomycetota</taxon>
        <taxon>Actinomycetes</taxon>
        <taxon>Actinomycetales</taxon>
        <taxon>Actinomycetaceae</taxon>
        <taxon>Schaalia</taxon>
    </lineage>
</organism>
<dbReference type="RefSeq" id="WP_124868143.1">
    <property type="nucleotide sequence ID" value="NZ_RQZF01000001.1"/>
</dbReference>
<feature type="domain" description="Glycosyl transferase family 28 C-terminal" evidence="1">
    <location>
        <begin position="229"/>
        <end position="356"/>
    </location>
</feature>
<evidence type="ECO:0000259" key="1">
    <source>
        <dbReference type="Pfam" id="PF04101"/>
    </source>
</evidence>
<dbReference type="PANTHER" id="PTHR21015">
    <property type="entry name" value="UDP-N-ACETYLGLUCOSAMINE--N-ACETYLMURAMYL-(PENTAPEPTIDE) PYROPHOSPHORYL-UNDECAPRENOL N-ACETYLGLUCOSAMINE TRANSFERASE 1"/>
    <property type="match status" value="1"/>
</dbReference>
<sequence length="411" mass="44259">MSEEPIKVVLYSHDSQGLGHVRRNLAIAHHLATGLPALTGRPVSGLLVSGIAPTMRFPLPEGFDWVTIPGISKGKHGYQARSLGSKTGSLIHLRSQLIEATLLSFAPDIVIVDRHIYGVWNELRGPLEKLRATHPHSRVVLGLREILDEPHIAAAEWETLGDPDLMRGLVDQVWAYGDPAVHSLITSGEAPEALQDRIRFTGYLAHGRRVTDSVHAHLDGPYILTTAGGGSDGLALLTAAVQAHVPAPYHHLVVTGPQMSDEDYEQILAVASPRTEILRSLPGLGLHISHASAVIAMGGYNTACEILATDTPALIVPREEPRKEQLIRAKALHAVGGVDYLRTKDLTPQALSEWMNRVAGHSIDRSSIDRDGLETVPRLACALISQAHARDTAPCDRDTHTPALATIGGAL</sequence>
<dbReference type="OrthoDB" id="9802126at2"/>
<dbReference type="PANTHER" id="PTHR21015:SF28">
    <property type="entry name" value="SLL1722 PROTEIN"/>
    <property type="match status" value="1"/>
</dbReference>
<dbReference type="EMBL" id="RQZF01000001">
    <property type="protein sequence ID" value="RRC96497.1"/>
    <property type="molecule type" value="Genomic_DNA"/>
</dbReference>
<proteinExistence type="predicted"/>
<accession>A0A3P1SHJ4</accession>
<evidence type="ECO:0000313" key="3">
    <source>
        <dbReference type="Proteomes" id="UP000280444"/>
    </source>
</evidence>
<dbReference type="InterPro" id="IPR007235">
    <property type="entry name" value="Glyco_trans_28_C"/>
</dbReference>
<dbReference type="SUPFAM" id="SSF53756">
    <property type="entry name" value="UDP-Glycosyltransferase/glycogen phosphorylase"/>
    <property type="match status" value="1"/>
</dbReference>
<gene>
    <name evidence="2" type="ORF">EII11_02355</name>
</gene>
<comment type="caution">
    <text evidence="2">The sequence shown here is derived from an EMBL/GenBank/DDBJ whole genome shotgun (WGS) entry which is preliminary data.</text>
</comment>
<dbReference type="Proteomes" id="UP000280444">
    <property type="component" value="Unassembled WGS sequence"/>
</dbReference>
<keyword evidence="2" id="KW-0808">Transferase</keyword>
<name>A0A3P1SHJ4_9ACTO</name>
<evidence type="ECO:0000313" key="2">
    <source>
        <dbReference type="EMBL" id="RRC96497.1"/>
    </source>
</evidence>
<reference evidence="2 3" key="1">
    <citation type="submission" date="2018-11" db="EMBL/GenBank/DDBJ databases">
        <title>Genomes From Bacteria Associated with the Canine Oral Cavity: a Test Case for Automated Genome-Based Taxonomic Assignment.</title>
        <authorList>
            <person name="Coil D.A."/>
            <person name="Jospin G."/>
            <person name="Darling A.E."/>
            <person name="Wallis C."/>
            <person name="Davis I.J."/>
            <person name="Harris S."/>
            <person name="Eisen J.A."/>
            <person name="Holcombe L.J."/>
            <person name="O'Flynn C."/>
        </authorList>
    </citation>
    <scope>NUCLEOTIDE SEQUENCE [LARGE SCALE GENOMIC DNA]</scope>
    <source>
        <strain evidence="2 3">OH770</strain>
    </source>
</reference>
<dbReference type="GO" id="GO:0016758">
    <property type="term" value="F:hexosyltransferase activity"/>
    <property type="evidence" value="ECO:0007669"/>
    <property type="project" value="InterPro"/>
</dbReference>
<keyword evidence="3" id="KW-1185">Reference proteome</keyword>
<dbReference type="Pfam" id="PF04101">
    <property type="entry name" value="Glyco_tran_28_C"/>
    <property type="match status" value="1"/>
</dbReference>
<dbReference type="Gene3D" id="3.40.50.2000">
    <property type="entry name" value="Glycogen Phosphorylase B"/>
    <property type="match status" value="1"/>
</dbReference>
<dbReference type="AlphaFoldDB" id="A0A3P1SHJ4"/>